<dbReference type="PROSITE" id="PS50157">
    <property type="entry name" value="ZINC_FINGER_C2H2_2"/>
    <property type="match status" value="1"/>
</dbReference>
<evidence type="ECO:0000256" key="4">
    <source>
        <dbReference type="PROSITE-ProRule" id="PRU00042"/>
    </source>
</evidence>
<dbReference type="SMART" id="SM00355">
    <property type="entry name" value="ZnF_C2H2"/>
    <property type="match status" value="3"/>
</dbReference>
<keyword evidence="4" id="KW-0479">Metal-binding</keyword>
<feature type="DNA-binding region" description="Homeobox" evidence="5">
    <location>
        <begin position="194"/>
        <end position="256"/>
    </location>
</feature>
<evidence type="ECO:0000256" key="3">
    <source>
        <dbReference type="ARBA" id="ARBA00023242"/>
    </source>
</evidence>
<evidence type="ECO:0000313" key="10">
    <source>
        <dbReference type="EMBL" id="KAK3318406.1"/>
    </source>
</evidence>
<feature type="compositionally biased region" description="Low complexity" evidence="6">
    <location>
        <begin position="1154"/>
        <end position="1167"/>
    </location>
</feature>
<feature type="region of interest" description="Disordered" evidence="6">
    <location>
        <begin position="1036"/>
        <end position="1055"/>
    </location>
</feature>
<comment type="caution">
    <text evidence="10">The sequence shown here is derived from an EMBL/GenBank/DDBJ whole genome shotgun (WGS) entry which is preliminary data.</text>
</comment>
<reference evidence="10" key="1">
    <citation type="journal article" date="2023" name="Mol. Phylogenet. Evol.">
        <title>Genome-scale phylogeny and comparative genomics of the fungal order Sordariales.</title>
        <authorList>
            <person name="Hensen N."/>
            <person name="Bonometti L."/>
            <person name="Westerberg I."/>
            <person name="Brannstrom I.O."/>
            <person name="Guillou S."/>
            <person name="Cros-Aarteil S."/>
            <person name="Calhoun S."/>
            <person name="Haridas S."/>
            <person name="Kuo A."/>
            <person name="Mondo S."/>
            <person name="Pangilinan J."/>
            <person name="Riley R."/>
            <person name="LaButti K."/>
            <person name="Andreopoulos B."/>
            <person name="Lipzen A."/>
            <person name="Chen C."/>
            <person name="Yan M."/>
            <person name="Daum C."/>
            <person name="Ng V."/>
            <person name="Clum A."/>
            <person name="Steindorff A."/>
            <person name="Ohm R.A."/>
            <person name="Martin F."/>
            <person name="Silar P."/>
            <person name="Natvig D.O."/>
            <person name="Lalanne C."/>
            <person name="Gautier V."/>
            <person name="Ament-Velasquez S.L."/>
            <person name="Kruys A."/>
            <person name="Hutchinson M.I."/>
            <person name="Powell A.J."/>
            <person name="Barry K."/>
            <person name="Miller A.N."/>
            <person name="Grigoriev I.V."/>
            <person name="Debuchy R."/>
            <person name="Gladieux P."/>
            <person name="Hiltunen Thoren M."/>
            <person name="Johannesson H."/>
        </authorList>
    </citation>
    <scope>NUCLEOTIDE SEQUENCE</scope>
    <source>
        <strain evidence="10">CBS 118394</strain>
    </source>
</reference>
<dbReference type="PROSITE" id="PS50071">
    <property type="entry name" value="HOMEOBOX_2"/>
    <property type="match status" value="1"/>
</dbReference>
<dbReference type="InterPro" id="IPR013087">
    <property type="entry name" value="Znf_C2H2_type"/>
</dbReference>
<reference evidence="10" key="2">
    <citation type="submission" date="2023-06" db="EMBL/GenBank/DDBJ databases">
        <authorList>
            <consortium name="Lawrence Berkeley National Laboratory"/>
            <person name="Haridas S."/>
            <person name="Hensen N."/>
            <person name="Bonometti L."/>
            <person name="Westerberg I."/>
            <person name="Brannstrom I.O."/>
            <person name="Guillou S."/>
            <person name="Cros-Aarteil S."/>
            <person name="Calhoun S."/>
            <person name="Kuo A."/>
            <person name="Mondo S."/>
            <person name="Pangilinan J."/>
            <person name="Riley R."/>
            <person name="Labutti K."/>
            <person name="Andreopoulos B."/>
            <person name="Lipzen A."/>
            <person name="Chen C."/>
            <person name="Yanf M."/>
            <person name="Daum C."/>
            <person name="Ng V."/>
            <person name="Clum A."/>
            <person name="Steindorff A."/>
            <person name="Ohm R."/>
            <person name="Martin F."/>
            <person name="Silar P."/>
            <person name="Natvig D."/>
            <person name="Lalanne C."/>
            <person name="Gautier V."/>
            <person name="Ament-Velasquez S.L."/>
            <person name="Kruys A."/>
            <person name="Hutchinson M.I."/>
            <person name="Powell A.J."/>
            <person name="Barry K."/>
            <person name="Miller A.N."/>
            <person name="Grigoriev I.V."/>
            <person name="Debuchy R."/>
            <person name="Gladieux P."/>
            <person name="Thoren M.H."/>
            <person name="Johannesson H."/>
        </authorList>
    </citation>
    <scope>NUCLEOTIDE SEQUENCE</scope>
    <source>
        <strain evidence="10">CBS 118394</strain>
    </source>
</reference>
<accession>A0AAE0M3V7</accession>
<dbReference type="GO" id="GO:0003677">
    <property type="term" value="F:DNA binding"/>
    <property type="evidence" value="ECO:0007669"/>
    <property type="project" value="UniProtKB-UniRule"/>
</dbReference>
<evidence type="ECO:0000256" key="1">
    <source>
        <dbReference type="ARBA" id="ARBA00023125"/>
    </source>
</evidence>
<dbReference type="Gene3D" id="1.10.10.60">
    <property type="entry name" value="Homeodomain-like"/>
    <property type="match status" value="1"/>
</dbReference>
<feature type="domain" description="Homeobox" evidence="7">
    <location>
        <begin position="192"/>
        <end position="255"/>
    </location>
</feature>
<proteinExistence type="predicted"/>
<feature type="compositionally biased region" description="Basic residues" evidence="6">
    <location>
        <begin position="375"/>
        <end position="385"/>
    </location>
</feature>
<keyword evidence="2 5" id="KW-0371">Homeobox</keyword>
<dbReference type="InterPro" id="IPR050224">
    <property type="entry name" value="TALE_homeobox"/>
</dbReference>
<dbReference type="GO" id="GO:0005634">
    <property type="term" value="C:nucleus"/>
    <property type="evidence" value="ECO:0007669"/>
    <property type="project" value="UniProtKB-SubCell"/>
</dbReference>
<dbReference type="InterPro" id="IPR006600">
    <property type="entry name" value="HTH_CenpB_DNA-bd_dom"/>
</dbReference>
<keyword evidence="1 5" id="KW-0238">DNA-binding</keyword>
<dbReference type="GO" id="GO:0006355">
    <property type="term" value="P:regulation of DNA-templated transcription"/>
    <property type="evidence" value="ECO:0007669"/>
    <property type="project" value="InterPro"/>
</dbReference>
<dbReference type="AlphaFoldDB" id="A0AAE0M3V7"/>
<feature type="domain" description="HTH CENPB-type" evidence="9">
    <location>
        <begin position="778"/>
        <end position="852"/>
    </location>
</feature>
<dbReference type="PROSITE" id="PS51253">
    <property type="entry name" value="HTH_CENPB"/>
    <property type="match status" value="1"/>
</dbReference>
<dbReference type="CDD" id="cd00086">
    <property type="entry name" value="homeodomain"/>
    <property type="match status" value="1"/>
</dbReference>
<feature type="region of interest" description="Disordered" evidence="6">
    <location>
        <begin position="889"/>
        <end position="908"/>
    </location>
</feature>
<dbReference type="SUPFAM" id="SSF46689">
    <property type="entry name" value="Homeodomain-like"/>
    <property type="match status" value="1"/>
</dbReference>
<keyword evidence="3 5" id="KW-0539">Nucleus</keyword>
<dbReference type="InterPro" id="IPR008422">
    <property type="entry name" value="KN_HD"/>
</dbReference>
<evidence type="ECO:0000259" key="8">
    <source>
        <dbReference type="PROSITE" id="PS50157"/>
    </source>
</evidence>
<dbReference type="Proteomes" id="UP001283341">
    <property type="component" value="Unassembled WGS sequence"/>
</dbReference>
<dbReference type="InterPro" id="IPR009057">
    <property type="entry name" value="Homeodomain-like_sf"/>
</dbReference>
<dbReference type="PANTHER" id="PTHR11850">
    <property type="entry name" value="HOMEOBOX PROTEIN TRANSCRIPTION FACTORS"/>
    <property type="match status" value="1"/>
</dbReference>
<feature type="compositionally biased region" description="Low complexity" evidence="6">
    <location>
        <begin position="1038"/>
        <end position="1055"/>
    </location>
</feature>
<dbReference type="EMBL" id="JAUEDM010000004">
    <property type="protein sequence ID" value="KAK3318406.1"/>
    <property type="molecule type" value="Genomic_DNA"/>
</dbReference>
<sequence length="1204" mass="132744">MDDFINWDNALPSMGVGQNSQLGLTVEGEHLTDLDLVLANVDGDDFSFWALEHYENSNMPAIDPTIVDTAMDMNSDEPFTPFEESFVIPDVPCTHCQTGGYQCKRICEGKYKGYCTSCVALRCGCSFGRSPVTLVPTDSAFPYNPWPVMGDHPDAITQEDMDLQKLNSASSDNVAGLASALDAEDTAASGAVATPKIGARLSRESVKILKNWLSTHHKHPYPNEEEKQMLQRQTGLNKTQITNWLANARRRRKIIAPRSTSPGVRSFSSSIDIPQRRGTPAAFEQMNPLQRWQISPPENEPASVTAIARAVTASTTTLSSGLNSPFSINFTDDGSGRSLCAVSSVSSINTSHSSGGSAFSHRSRGSFESLGSMNRGRRRRRRKAPGKGSSDKAILPGPPKAFQCTFCTETFRTKHDWQRHEKSLHLSLERWVCAPNGARAFNPENGHISCVFCGEANPDEAHIESHNHSACQERTLGERTFYRKDHLRQHLKLVHGVKFVNWSMEQWKVATPEIRSRCGFCNMVLDSWTIRVDHLAEHFKTGNTMADWKGDWGFDEPVLDMVENSIPPYLIHDERNSPYPYEATQGHVETARNAFELIKNELMFFASNHGEKKGRMPSDDELQLEACRIVFGSEVLSKKGMSSTPSWLRDLLVSSDELALQARLAPIRSPTDSSQAQLKINGKDNIFEEDPMERELHEFVKARSLLGLTAMDSELQVEACRIISRMEESSNHPCDDVANFLLRLIYSSPNWLAGFRQRAGLPRSEDVGDEATRSKDKSKIDSTIHNYSRLESELAEYVRNQRAMGNEPDDADLQKQARLIIYEFDDGWNQTAADNVVWLNAFKQRHLSSLSHSATSLTSPSAPLTLDPAGAGTSSLSCVGILGDSRSGSLNSGGGSSSSLGGLNSGGRSGRMGTKIDGVLYNDSNCYRRLTRELRRYVASTMSPNNPNCHIPSDQELQHQARWILYDDDDPWNQTACDNEEWLRRFKRDVGILTDPSLPGLLEDIQWNKNRGSIGLTPYNTIPDFSGALSSMISPLHTTSTSGNTSPASNTNSNNLLSASMSIPEDTTKCSPLQVFGRSNELVQPLVFCSHELESGLADYVTTEVALLGAEAFPTDEALRAQARLIEKMERTSADDVVLLGKFKEMLRVRLGLPQNQSQSQSPTPGQELVQELSAPTPAAAAAGGGGGGSRDLAEDAMLGNFEF</sequence>
<evidence type="ECO:0000256" key="6">
    <source>
        <dbReference type="SAM" id="MobiDB-lite"/>
    </source>
</evidence>
<evidence type="ECO:0000259" key="7">
    <source>
        <dbReference type="PROSITE" id="PS50071"/>
    </source>
</evidence>
<evidence type="ECO:0000256" key="2">
    <source>
        <dbReference type="ARBA" id="ARBA00023155"/>
    </source>
</evidence>
<dbReference type="PROSITE" id="PS00028">
    <property type="entry name" value="ZINC_FINGER_C2H2_1"/>
    <property type="match status" value="1"/>
</dbReference>
<dbReference type="GO" id="GO:0008270">
    <property type="term" value="F:zinc ion binding"/>
    <property type="evidence" value="ECO:0007669"/>
    <property type="project" value="UniProtKB-KW"/>
</dbReference>
<name>A0AAE0M3V7_9PEZI</name>
<keyword evidence="4" id="KW-0863">Zinc-finger</keyword>
<organism evidence="10 11">
    <name type="scientific">Apodospora peruviana</name>
    <dbReference type="NCBI Taxonomy" id="516989"/>
    <lineage>
        <taxon>Eukaryota</taxon>
        <taxon>Fungi</taxon>
        <taxon>Dikarya</taxon>
        <taxon>Ascomycota</taxon>
        <taxon>Pezizomycotina</taxon>
        <taxon>Sordariomycetes</taxon>
        <taxon>Sordariomycetidae</taxon>
        <taxon>Sordariales</taxon>
        <taxon>Lasiosphaeriaceae</taxon>
        <taxon>Apodospora</taxon>
    </lineage>
</organism>
<dbReference type="Pfam" id="PF05920">
    <property type="entry name" value="Homeobox_KN"/>
    <property type="match status" value="1"/>
</dbReference>
<evidence type="ECO:0000256" key="5">
    <source>
        <dbReference type="PROSITE-ProRule" id="PRU00108"/>
    </source>
</evidence>
<feature type="region of interest" description="Disordered" evidence="6">
    <location>
        <begin position="1154"/>
        <end position="1194"/>
    </location>
</feature>
<evidence type="ECO:0000259" key="9">
    <source>
        <dbReference type="PROSITE" id="PS51253"/>
    </source>
</evidence>
<dbReference type="InterPro" id="IPR001356">
    <property type="entry name" value="HD"/>
</dbReference>
<evidence type="ECO:0000313" key="11">
    <source>
        <dbReference type="Proteomes" id="UP001283341"/>
    </source>
</evidence>
<gene>
    <name evidence="10" type="ORF">B0H66DRAFT_575255</name>
</gene>
<dbReference type="SMART" id="SM00389">
    <property type="entry name" value="HOX"/>
    <property type="match status" value="1"/>
</dbReference>
<feature type="region of interest" description="Disordered" evidence="6">
    <location>
        <begin position="351"/>
        <end position="397"/>
    </location>
</feature>
<keyword evidence="11" id="KW-1185">Reference proteome</keyword>
<comment type="subcellular location">
    <subcellularLocation>
        <location evidence="5">Nucleus</location>
    </subcellularLocation>
</comment>
<protein>
    <submittedName>
        <fullName evidence="10">Uncharacterized protein</fullName>
    </submittedName>
</protein>
<keyword evidence="4" id="KW-0862">Zinc</keyword>
<feature type="domain" description="C2H2-type" evidence="8">
    <location>
        <begin position="402"/>
        <end position="430"/>
    </location>
</feature>
<dbReference type="Pfam" id="PF03221">
    <property type="entry name" value="HTH_Tnp_Tc5"/>
    <property type="match status" value="1"/>
</dbReference>